<keyword evidence="2" id="KW-0560">Oxidoreductase</keyword>
<keyword evidence="6" id="KW-1185">Reference proteome</keyword>
<comment type="caution">
    <text evidence="5">The sequence shown here is derived from an EMBL/GenBank/DDBJ whole genome shotgun (WGS) entry which is preliminary data.</text>
</comment>
<evidence type="ECO:0000259" key="4">
    <source>
        <dbReference type="SMART" id="SM00822"/>
    </source>
</evidence>
<organism evidence="5 6">
    <name type="scientific">Paenibacillus agricola</name>
    <dbReference type="NCBI Taxonomy" id="2716264"/>
    <lineage>
        <taxon>Bacteria</taxon>
        <taxon>Bacillati</taxon>
        <taxon>Bacillota</taxon>
        <taxon>Bacilli</taxon>
        <taxon>Bacillales</taxon>
        <taxon>Paenibacillaceae</taxon>
        <taxon>Paenibacillus</taxon>
    </lineage>
</organism>
<comment type="similarity">
    <text evidence="1 3">Belongs to the short-chain dehydrogenases/reductases (SDR) family.</text>
</comment>
<dbReference type="InterPro" id="IPR057326">
    <property type="entry name" value="KR_dom"/>
</dbReference>
<dbReference type="EMBL" id="JAAOIW010000016">
    <property type="protein sequence ID" value="NHN34144.1"/>
    <property type="molecule type" value="Genomic_DNA"/>
</dbReference>
<evidence type="ECO:0000313" key="6">
    <source>
        <dbReference type="Proteomes" id="UP001165962"/>
    </source>
</evidence>
<dbReference type="PRINTS" id="PR00081">
    <property type="entry name" value="GDHRDH"/>
</dbReference>
<dbReference type="CDD" id="cd05233">
    <property type="entry name" value="SDR_c"/>
    <property type="match status" value="1"/>
</dbReference>
<dbReference type="Proteomes" id="UP001165962">
    <property type="component" value="Unassembled WGS sequence"/>
</dbReference>
<dbReference type="InterPro" id="IPR002347">
    <property type="entry name" value="SDR_fam"/>
</dbReference>
<sequence>MISRLFGKVALVTGAGSGLGRAIAIGLADQGAEVILIGRREQALRETQEIIQALGGNAFWYAVDVSIQEAIASMASQVLEHHGIPVVLVNAAGIYGEVNPISQSDPAIWMNTLMTNTAGPYLICRAFAGEMMKTGWGRIVNITSAASLAAPTPSNSAYAVSKVALNHFTRQLAAELQGTGVTANVMHPGEVMTEMFDSIRMASRESGGMANWINWVEQTGGDLPEKTVKLILDLLKPESDPINGRFLWIEDGLKKPLPSWE</sequence>
<dbReference type="InterPro" id="IPR036291">
    <property type="entry name" value="NAD(P)-bd_dom_sf"/>
</dbReference>
<gene>
    <name evidence="5" type="ORF">G9U52_30450</name>
</gene>
<feature type="domain" description="Ketoreductase" evidence="4">
    <location>
        <begin position="8"/>
        <end position="195"/>
    </location>
</feature>
<evidence type="ECO:0000256" key="2">
    <source>
        <dbReference type="ARBA" id="ARBA00023002"/>
    </source>
</evidence>
<dbReference type="Gene3D" id="3.40.50.720">
    <property type="entry name" value="NAD(P)-binding Rossmann-like Domain"/>
    <property type="match status" value="1"/>
</dbReference>
<dbReference type="PROSITE" id="PS00061">
    <property type="entry name" value="ADH_SHORT"/>
    <property type="match status" value="1"/>
</dbReference>
<evidence type="ECO:0000256" key="1">
    <source>
        <dbReference type="ARBA" id="ARBA00006484"/>
    </source>
</evidence>
<evidence type="ECO:0000256" key="3">
    <source>
        <dbReference type="RuleBase" id="RU000363"/>
    </source>
</evidence>
<dbReference type="Pfam" id="PF00106">
    <property type="entry name" value="adh_short"/>
    <property type="match status" value="1"/>
</dbReference>
<dbReference type="SUPFAM" id="SSF51735">
    <property type="entry name" value="NAD(P)-binding Rossmann-fold domains"/>
    <property type="match status" value="1"/>
</dbReference>
<dbReference type="PRINTS" id="PR00080">
    <property type="entry name" value="SDRFAMILY"/>
</dbReference>
<dbReference type="SMART" id="SM00822">
    <property type="entry name" value="PKS_KR"/>
    <property type="match status" value="1"/>
</dbReference>
<protein>
    <submittedName>
        <fullName evidence="5">SDR family oxidoreductase</fullName>
    </submittedName>
</protein>
<evidence type="ECO:0000313" key="5">
    <source>
        <dbReference type="EMBL" id="NHN34144.1"/>
    </source>
</evidence>
<dbReference type="PANTHER" id="PTHR42760:SF37">
    <property type="entry name" value="CLAVALDEHYDE DEHYDROGENASE"/>
    <property type="match status" value="1"/>
</dbReference>
<reference evidence="5" key="1">
    <citation type="submission" date="2020-03" db="EMBL/GenBank/DDBJ databases">
        <title>Draft sequencing of Paenibacilllus sp. S3N08.</title>
        <authorList>
            <person name="Kim D.-U."/>
        </authorList>
    </citation>
    <scope>NUCLEOTIDE SEQUENCE</scope>
    <source>
        <strain evidence="5">S3N08</strain>
    </source>
</reference>
<dbReference type="PANTHER" id="PTHR42760">
    <property type="entry name" value="SHORT-CHAIN DEHYDROGENASES/REDUCTASES FAMILY MEMBER"/>
    <property type="match status" value="1"/>
</dbReference>
<name>A0ABX0JFV1_9BACL</name>
<dbReference type="RefSeq" id="WP_166154798.1">
    <property type="nucleotide sequence ID" value="NZ_JAAOIW010000016.1"/>
</dbReference>
<accession>A0ABX0JFV1</accession>
<proteinExistence type="inferred from homology"/>
<dbReference type="InterPro" id="IPR020904">
    <property type="entry name" value="Sc_DH/Rdtase_CS"/>
</dbReference>